<name>A0A8X6G6I8_TRICU</name>
<dbReference type="AlphaFoldDB" id="A0A8X6G6I8"/>
<dbReference type="EMBL" id="BMAO01014510">
    <property type="protein sequence ID" value="GFQ95429.1"/>
    <property type="molecule type" value="Genomic_DNA"/>
</dbReference>
<gene>
    <name evidence="1" type="ORF">TNCT_234931</name>
</gene>
<organism evidence="1 2">
    <name type="scientific">Trichonephila clavata</name>
    <name type="common">Joro spider</name>
    <name type="synonym">Nephila clavata</name>
    <dbReference type="NCBI Taxonomy" id="2740835"/>
    <lineage>
        <taxon>Eukaryota</taxon>
        <taxon>Metazoa</taxon>
        <taxon>Ecdysozoa</taxon>
        <taxon>Arthropoda</taxon>
        <taxon>Chelicerata</taxon>
        <taxon>Arachnida</taxon>
        <taxon>Araneae</taxon>
        <taxon>Araneomorphae</taxon>
        <taxon>Entelegynae</taxon>
        <taxon>Araneoidea</taxon>
        <taxon>Nephilidae</taxon>
        <taxon>Trichonephila</taxon>
    </lineage>
</organism>
<dbReference type="Proteomes" id="UP000887116">
    <property type="component" value="Unassembled WGS sequence"/>
</dbReference>
<accession>A0A8X6G6I8</accession>
<evidence type="ECO:0000313" key="1">
    <source>
        <dbReference type="EMBL" id="GFQ95429.1"/>
    </source>
</evidence>
<evidence type="ECO:0000313" key="2">
    <source>
        <dbReference type="Proteomes" id="UP000887116"/>
    </source>
</evidence>
<protein>
    <submittedName>
        <fullName evidence="1">Uncharacterized protein</fullName>
    </submittedName>
</protein>
<comment type="caution">
    <text evidence="1">The sequence shown here is derived from an EMBL/GenBank/DDBJ whole genome shotgun (WGS) entry which is preliminary data.</text>
</comment>
<sequence>MMHSTLTISTSRMTCRPIKEAWKLSSGEARCGEALCDIYVSLLKVKWFPSRRKLWGNQFRSNRSVVWGLDFHAFSNTLAVDIQIC</sequence>
<keyword evidence="2" id="KW-1185">Reference proteome</keyword>
<reference evidence="1" key="1">
    <citation type="submission" date="2020-07" db="EMBL/GenBank/DDBJ databases">
        <title>Multicomponent nature underlies the extraordinary mechanical properties of spider dragline silk.</title>
        <authorList>
            <person name="Kono N."/>
            <person name="Nakamura H."/>
            <person name="Mori M."/>
            <person name="Yoshida Y."/>
            <person name="Ohtoshi R."/>
            <person name="Malay A.D."/>
            <person name="Moran D.A.P."/>
            <person name="Tomita M."/>
            <person name="Numata K."/>
            <person name="Arakawa K."/>
        </authorList>
    </citation>
    <scope>NUCLEOTIDE SEQUENCE</scope>
</reference>
<proteinExistence type="predicted"/>